<dbReference type="InterPro" id="IPR034660">
    <property type="entry name" value="DinB/YfiT-like"/>
</dbReference>
<reference evidence="1 2" key="1">
    <citation type="submission" date="2020-07" db="EMBL/GenBank/DDBJ databases">
        <title>Sequencing the genomes of 1000 actinobacteria strains.</title>
        <authorList>
            <person name="Klenk H.-P."/>
        </authorList>
    </citation>
    <scope>NUCLEOTIDE SEQUENCE [LARGE SCALE GENOMIC DNA]</scope>
    <source>
        <strain evidence="1 2">DSM 15475</strain>
    </source>
</reference>
<accession>A0A7Z0GPK9</accession>
<dbReference type="InterPro" id="IPR007061">
    <property type="entry name" value="MST-like"/>
</dbReference>
<dbReference type="RefSeq" id="WP_179542231.1">
    <property type="nucleotide sequence ID" value="NZ_BAAALL010000001.1"/>
</dbReference>
<gene>
    <name evidence="1" type="ORF">HNR09_002357</name>
</gene>
<keyword evidence="2" id="KW-1185">Reference proteome</keyword>
<evidence type="ECO:0000313" key="2">
    <source>
        <dbReference type="Proteomes" id="UP000535437"/>
    </source>
</evidence>
<organism evidence="1 2">
    <name type="scientific">Nesterenkonia xinjiangensis</name>
    <dbReference type="NCBI Taxonomy" id="225327"/>
    <lineage>
        <taxon>Bacteria</taxon>
        <taxon>Bacillati</taxon>
        <taxon>Actinomycetota</taxon>
        <taxon>Actinomycetes</taxon>
        <taxon>Micrococcales</taxon>
        <taxon>Micrococcaceae</taxon>
        <taxon>Nesterenkonia</taxon>
    </lineage>
</organism>
<dbReference type="Proteomes" id="UP000535437">
    <property type="component" value="Unassembled WGS sequence"/>
</dbReference>
<proteinExistence type="predicted"/>
<evidence type="ECO:0000313" key="1">
    <source>
        <dbReference type="EMBL" id="NYJ78946.1"/>
    </source>
</evidence>
<dbReference type="Gene3D" id="1.20.120.450">
    <property type="entry name" value="dinb family like domain"/>
    <property type="match status" value="1"/>
</dbReference>
<dbReference type="SUPFAM" id="SSF109854">
    <property type="entry name" value="DinB/YfiT-like putative metalloenzymes"/>
    <property type="match status" value="1"/>
</dbReference>
<dbReference type="Pfam" id="PF04978">
    <property type="entry name" value="MST"/>
    <property type="match status" value="1"/>
</dbReference>
<dbReference type="EMBL" id="JACCFY010000001">
    <property type="protein sequence ID" value="NYJ78946.1"/>
    <property type="molecule type" value="Genomic_DNA"/>
</dbReference>
<sequence>MAHDDTGDPAGPHEDVEVLVLFILEKFDALVDLVGSLDDVTANRDLAGLVPAGIGTNSAVQLLTHVCGMLRRWSSTVNLGVPVPRDREAEFSAQMPVAEVLEIAAHTRRGFLHDVALTDPAAAPAAVPPGRERLWTGSCHGVLLHVFEEISQHLGHAEVTRDVLNAGRRPCLPPALGR</sequence>
<protein>
    <recommendedName>
        <fullName evidence="3">Damage-inducible protein DinB</fullName>
    </recommendedName>
</protein>
<comment type="caution">
    <text evidence="1">The sequence shown here is derived from an EMBL/GenBank/DDBJ whole genome shotgun (WGS) entry which is preliminary data.</text>
</comment>
<name>A0A7Z0GPK9_9MICC</name>
<dbReference type="AlphaFoldDB" id="A0A7Z0GPK9"/>
<evidence type="ECO:0008006" key="3">
    <source>
        <dbReference type="Google" id="ProtNLM"/>
    </source>
</evidence>